<gene>
    <name evidence="3" type="ORF">LOTGIDRAFT_158691</name>
</gene>
<protein>
    <submittedName>
        <fullName evidence="3">Uncharacterized protein</fullName>
    </submittedName>
</protein>
<reference evidence="3 4" key="1">
    <citation type="journal article" date="2013" name="Nature">
        <title>Insights into bilaterian evolution from three spiralian genomes.</title>
        <authorList>
            <person name="Simakov O."/>
            <person name="Marletaz F."/>
            <person name="Cho S.J."/>
            <person name="Edsinger-Gonzales E."/>
            <person name="Havlak P."/>
            <person name="Hellsten U."/>
            <person name="Kuo D.H."/>
            <person name="Larsson T."/>
            <person name="Lv J."/>
            <person name="Arendt D."/>
            <person name="Savage R."/>
            <person name="Osoegawa K."/>
            <person name="de Jong P."/>
            <person name="Grimwood J."/>
            <person name="Chapman J.A."/>
            <person name="Shapiro H."/>
            <person name="Aerts A."/>
            <person name="Otillar R.P."/>
            <person name="Terry A.Y."/>
            <person name="Boore J.L."/>
            <person name="Grigoriev I.V."/>
            <person name="Lindberg D.R."/>
            <person name="Seaver E.C."/>
            <person name="Weisblat D.A."/>
            <person name="Putnam N.H."/>
            <person name="Rokhsar D.S."/>
        </authorList>
    </citation>
    <scope>NUCLEOTIDE SEQUENCE [LARGE SCALE GENOMIC DNA]</scope>
</reference>
<dbReference type="KEGG" id="lgi:LOTGIDRAFT_158691"/>
<feature type="compositionally biased region" description="Acidic residues" evidence="1">
    <location>
        <begin position="183"/>
        <end position="201"/>
    </location>
</feature>
<dbReference type="CTD" id="20237835"/>
<evidence type="ECO:0000313" key="3">
    <source>
        <dbReference type="EMBL" id="ESO98744.1"/>
    </source>
</evidence>
<keyword evidence="2" id="KW-0812">Transmembrane</keyword>
<dbReference type="AlphaFoldDB" id="V4CAB6"/>
<keyword evidence="2" id="KW-1133">Transmembrane helix</keyword>
<evidence type="ECO:0000256" key="1">
    <source>
        <dbReference type="SAM" id="MobiDB-lite"/>
    </source>
</evidence>
<feature type="region of interest" description="Disordered" evidence="1">
    <location>
        <begin position="182"/>
        <end position="201"/>
    </location>
</feature>
<evidence type="ECO:0000256" key="2">
    <source>
        <dbReference type="SAM" id="Phobius"/>
    </source>
</evidence>
<dbReference type="GeneID" id="20237835"/>
<dbReference type="EMBL" id="KB201205">
    <property type="protein sequence ID" value="ESO98744.1"/>
    <property type="molecule type" value="Genomic_DNA"/>
</dbReference>
<dbReference type="OMA" id="RMSRICD"/>
<keyword evidence="4" id="KW-1185">Reference proteome</keyword>
<keyword evidence="2" id="KW-0472">Membrane</keyword>
<dbReference type="RefSeq" id="XP_009050383.1">
    <property type="nucleotide sequence ID" value="XM_009052135.1"/>
</dbReference>
<dbReference type="Proteomes" id="UP000030746">
    <property type="component" value="Unassembled WGS sequence"/>
</dbReference>
<accession>V4CAB6</accession>
<name>V4CAB6_LOTGI</name>
<feature type="region of interest" description="Disordered" evidence="1">
    <location>
        <begin position="96"/>
        <end position="124"/>
    </location>
</feature>
<evidence type="ECO:0000313" key="4">
    <source>
        <dbReference type="Proteomes" id="UP000030746"/>
    </source>
</evidence>
<feature type="region of interest" description="Disordered" evidence="1">
    <location>
        <begin position="1"/>
        <end position="21"/>
    </location>
</feature>
<feature type="transmembrane region" description="Helical" evidence="2">
    <location>
        <begin position="57"/>
        <end position="79"/>
    </location>
</feature>
<sequence>MVEELTGSKTDPSSLLADNDSTASDITTSTTLHYTITYSPNVTSTTDSDMPSSSKNLAIGFSISVILICVFCLILLYYLYKKRRLHLLPCLKNWSPRKSSGSVSRRPLQQDDDTGSVDAPETIQDRKMDDLQQDLFTIGDVEDDNQNKDNNDDGFFMDEVYGRSEFQDKATKMSNKNLYSITSDEDDSSLLDDDLPDLSFR</sequence>
<proteinExistence type="predicted"/>
<dbReference type="HOGENOM" id="CLU_1361801_0_0_1"/>
<organism evidence="3 4">
    <name type="scientific">Lottia gigantea</name>
    <name type="common">Giant owl limpet</name>
    <dbReference type="NCBI Taxonomy" id="225164"/>
    <lineage>
        <taxon>Eukaryota</taxon>
        <taxon>Metazoa</taxon>
        <taxon>Spiralia</taxon>
        <taxon>Lophotrochozoa</taxon>
        <taxon>Mollusca</taxon>
        <taxon>Gastropoda</taxon>
        <taxon>Patellogastropoda</taxon>
        <taxon>Lottioidea</taxon>
        <taxon>Lottiidae</taxon>
        <taxon>Lottia</taxon>
    </lineage>
</organism>
<dbReference type="OrthoDB" id="6160431at2759"/>